<proteinExistence type="predicted"/>
<keyword evidence="3" id="KW-1185">Reference proteome</keyword>
<evidence type="ECO:0000313" key="1">
    <source>
        <dbReference type="EMBL" id="OLP74443.1"/>
    </source>
</evidence>
<name>A0A1Q9BUQ9_SYMMI</name>
<protein>
    <submittedName>
        <fullName evidence="1">Uncharacterized protein</fullName>
    </submittedName>
</protein>
<dbReference type="EMBL" id="LSRX01000797">
    <property type="protein sequence ID" value="OLP88725.1"/>
    <property type="molecule type" value="Genomic_DNA"/>
</dbReference>
<dbReference type="EMBL" id="LSRX01003720">
    <property type="protein sequence ID" value="OLP74443.1"/>
    <property type="molecule type" value="Genomic_DNA"/>
</dbReference>
<evidence type="ECO:0000313" key="2">
    <source>
        <dbReference type="EMBL" id="OLP88725.1"/>
    </source>
</evidence>
<accession>A0A1Q9BUQ9</accession>
<reference evidence="1 3" key="1">
    <citation type="submission" date="2016-02" db="EMBL/GenBank/DDBJ databases">
        <title>Genome analysis of coral dinoflagellate symbionts highlights evolutionary adaptations to a symbiotic lifestyle.</title>
        <authorList>
            <person name="Aranda M."/>
            <person name="Li Y."/>
            <person name="Liew Y.J."/>
            <person name="Baumgarten S."/>
            <person name="Simakov O."/>
            <person name="Wilson M."/>
            <person name="Piel J."/>
            <person name="Ashoor H."/>
            <person name="Bougouffa S."/>
            <person name="Bajic V.B."/>
            <person name="Ryu T."/>
            <person name="Ravasi T."/>
            <person name="Bayer T."/>
            <person name="Micklem G."/>
            <person name="Kim H."/>
            <person name="Bhak J."/>
            <person name="Lajeunesse T.C."/>
            <person name="Voolstra C.R."/>
        </authorList>
    </citation>
    <scope>NUCLEOTIDE SEQUENCE [LARGE SCALE GENOMIC DNA]</scope>
    <source>
        <strain evidence="1 3">CCMP2467</strain>
    </source>
</reference>
<gene>
    <name evidence="2" type="ORF">AK812_SmicGene29899</name>
    <name evidence="1" type="ORF">AK812_SmicGene46015</name>
</gene>
<comment type="caution">
    <text evidence="1">The sequence shown here is derived from an EMBL/GenBank/DDBJ whole genome shotgun (WGS) entry which is preliminary data.</text>
</comment>
<sequence length="134" mass="15181">MKSSADAPMSHPNTVDSTRFSDNLLFFMTLKAWPDHEAHSQSGCRKLAAGMISSYPWSEYDSPKKNLPAAPMDWKSHLHRGVTQSFHFNCNQQSIVHGRSWNRMSKAALRTASRPDCFQKLSAFIALAWLRSPE</sequence>
<dbReference type="Proteomes" id="UP000186817">
    <property type="component" value="Unassembled WGS sequence"/>
</dbReference>
<evidence type="ECO:0000313" key="3">
    <source>
        <dbReference type="Proteomes" id="UP000186817"/>
    </source>
</evidence>
<organism evidence="1 3">
    <name type="scientific">Symbiodinium microadriaticum</name>
    <name type="common">Dinoflagellate</name>
    <name type="synonym">Zooxanthella microadriatica</name>
    <dbReference type="NCBI Taxonomy" id="2951"/>
    <lineage>
        <taxon>Eukaryota</taxon>
        <taxon>Sar</taxon>
        <taxon>Alveolata</taxon>
        <taxon>Dinophyceae</taxon>
        <taxon>Suessiales</taxon>
        <taxon>Symbiodiniaceae</taxon>
        <taxon>Symbiodinium</taxon>
    </lineage>
</organism>
<dbReference type="AlphaFoldDB" id="A0A1Q9BUQ9"/>